<protein>
    <submittedName>
        <fullName evidence="2">Uncharacterized protein</fullName>
    </submittedName>
</protein>
<organism evidence="2">
    <name type="scientific">Chromera velia CCMP2878</name>
    <dbReference type="NCBI Taxonomy" id="1169474"/>
    <lineage>
        <taxon>Eukaryota</taxon>
        <taxon>Sar</taxon>
        <taxon>Alveolata</taxon>
        <taxon>Colpodellida</taxon>
        <taxon>Chromeraceae</taxon>
        <taxon>Chromera</taxon>
    </lineage>
</organism>
<proteinExistence type="predicted"/>
<keyword evidence="1" id="KW-0472">Membrane</keyword>
<accession>A0A0G4FQM2</accession>
<sequence length="168" mass="19020">MGETLMVIRRGGKGTETANTIEVQTPTLESARSPPGIRNRDNMMTAAAAVAERKREERGEWVRKKRLRGAIEEMNGNREKEGVQRRGGKCEGAFLCLSAVKPVLQGLFKRYTEVNKRTWRNKGERELSETESTDLERPWVVTLGGARLLLLIFLIIRVITTKAGRVRR</sequence>
<feature type="transmembrane region" description="Helical" evidence="1">
    <location>
        <begin position="139"/>
        <end position="159"/>
    </location>
</feature>
<keyword evidence="1" id="KW-0812">Transmembrane</keyword>
<gene>
    <name evidence="2" type="ORF">Cvel_18244</name>
</gene>
<evidence type="ECO:0000256" key="1">
    <source>
        <dbReference type="SAM" id="Phobius"/>
    </source>
</evidence>
<dbReference type="EMBL" id="CDMZ01000553">
    <property type="protein sequence ID" value="CEM16748.1"/>
    <property type="molecule type" value="Genomic_DNA"/>
</dbReference>
<evidence type="ECO:0000313" key="2">
    <source>
        <dbReference type="EMBL" id="CEM16748.1"/>
    </source>
</evidence>
<keyword evidence="1" id="KW-1133">Transmembrane helix</keyword>
<reference evidence="2" key="1">
    <citation type="submission" date="2014-11" db="EMBL/GenBank/DDBJ databases">
        <authorList>
            <person name="Otto D Thomas"/>
            <person name="Naeem Raeece"/>
        </authorList>
    </citation>
    <scope>NUCLEOTIDE SEQUENCE</scope>
</reference>
<dbReference type="AlphaFoldDB" id="A0A0G4FQM2"/>
<dbReference type="VEuPathDB" id="CryptoDB:Cvel_18244"/>
<name>A0A0G4FQM2_9ALVE</name>
<dbReference type="PhylomeDB" id="A0A0G4FQM2"/>